<reference evidence="10 11" key="2">
    <citation type="submission" date="2018-11" db="EMBL/GenBank/DDBJ databases">
        <authorList>
            <consortium name="Pathogen Informatics"/>
        </authorList>
    </citation>
    <scope>NUCLEOTIDE SEQUENCE [LARGE SCALE GENOMIC DNA]</scope>
</reference>
<evidence type="ECO:0000256" key="3">
    <source>
        <dbReference type="ARBA" id="ARBA00022801"/>
    </source>
</evidence>
<dbReference type="WBParaSite" id="TTAC_0000217201-mRNA-1">
    <property type="protein sequence ID" value="TTAC_0000217201-mRNA-1"/>
    <property type="gene ID" value="TTAC_0000217201"/>
</dbReference>
<comment type="cofactor">
    <cofactor evidence="1">
        <name>Mn(2+)</name>
        <dbReference type="ChEBI" id="CHEBI:29035"/>
    </cofactor>
</comment>
<keyword evidence="2" id="KW-0479">Metal-binding</keyword>
<evidence type="ECO:0000313" key="10">
    <source>
        <dbReference type="EMBL" id="VDM19075.1"/>
    </source>
</evidence>
<evidence type="ECO:0000256" key="7">
    <source>
        <dbReference type="ARBA" id="ARBA00048336"/>
    </source>
</evidence>
<dbReference type="OrthoDB" id="6262757at2759"/>
<keyword evidence="4" id="KW-0904">Protein phosphatase</keyword>
<dbReference type="PANTHER" id="PTHR11668">
    <property type="entry name" value="SERINE/THREONINE PROTEIN PHOSPHATASE"/>
    <property type="match status" value="1"/>
</dbReference>
<dbReference type="InterPro" id="IPR004843">
    <property type="entry name" value="Calcineurin-like_PHP"/>
</dbReference>
<protein>
    <recommendedName>
        <fullName evidence="8">Serine/threonine-protein phosphatase</fullName>
        <ecNumber evidence="8">3.1.3.16</ecNumber>
    </recommendedName>
</protein>
<sequence>MTASQSQLPFDVIPDVDLDTILDSLINHLREGFNTPGRYVNIERRDIELVCSNVVGKFMNEPMMLELECPVTIIGDVHGQFFDLLRIFHQIGFPPEQQYLCLGDYVDRGPQSIETVTLLFAYKLKYPHNIYLLRGNHECERLCKTYGFKREIVERYNDPKMLDNFVVAFNHMPIAALIDDSFLCMHGGISKELMKPNVTDLRGAINSIPRPVDVPLKGLMCDLLWSDPMPEKHPSSMGWERNPRGCSYLFDCNVLLSFVEKYNIVQIFRAHQYFREGYKRFHARLMSIFSAPNYMNSLNNNGVSVTLSKGELGYQAKLTVFKPSRVDYVVPFMV</sequence>
<name>A0A0R3WN34_HYDTA</name>
<dbReference type="Gene3D" id="3.60.21.10">
    <property type="match status" value="1"/>
</dbReference>
<evidence type="ECO:0000256" key="2">
    <source>
        <dbReference type="ARBA" id="ARBA00022723"/>
    </source>
</evidence>
<reference evidence="12" key="1">
    <citation type="submission" date="2017-02" db="UniProtKB">
        <authorList>
            <consortium name="WormBaseParasite"/>
        </authorList>
    </citation>
    <scope>IDENTIFICATION</scope>
</reference>
<dbReference type="EC" id="3.1.3.16" evidence="8"/>
<dbReference type="PRINTS" id="PR00114">
    <property type="entry name" value="STPHPHTASE"/>
</dbReference>
<feature type="domain" description="Serine/threonine specific protein phosphatases" evidence="9">
    <location>
        <begin position="133"/>
        <end position="138"/>
    </location>
</feature>
<dbReference type="SUPFAM" id="SSF56300">
    <property type="entry name" value="Metallo-dependent phosphatases"/>
    <property type="match status" value="1"/>
</dbReference>
<evidence type="ECO:0000256" key="4">
    <source>
        <dbReference type="ARBA" id="ARBA00022912"/>
    </source>
</evidence>
<dbReference type="GO" id="GO:0004722">
    <property type="term" value="F:protein serine/threonine phosphatase activity"/>
    <property type="evidence" value="ECO:0007669"/>
    <property type="project" value="UniProtKB-EC"/>
</dbReference>
<proteinExistence type="inferred from homology"/>
<evidence type="ECO:0000313" key="12">
    <source>
        <dbReference type="WBParaSite" id="TTAC_0000217201-mRNA-1"/>
    </source>
</evidence>
<dbReference type="Pfam" id="PF16891">
    <property type="entry name" value="STPPase_N"/>
    <property type="match status" value="1"/>
</dbReference>
<dbReference type="AlphaFoldDB" id="A0A0R3WN34"/>
<keyword evidence="11" id="KW-1185">Reference proteome</keyword>
<dbReference type="PROSITE" id="PS00125">
    <property type="entry name" value="SER_THR_PHOSPHATASE"/>
    <property type="match status" value="1"/>
</dbReference>
<dbReference type="STRING" id="6205.A0A0R3WN34"/>
<dbReference type="GO" id="GO:0005737">
    <property type="term" value="C:cytoplasm"/>
    <property type="evidence" value="ECO:0007669"/>
    <property type="project" value="TreeGrafter"/>
</dbReference>
<comment type="catalytic activity">
    <reaction evidence="7 8">
        <text>O-phospho-L-threonyl-[protein] + H2O = L-threonyl-[protein] + phosphate</text>
        <dbReference type="Rhea" id="RHEA:47004"/>
        <dbReference type="Rhea" id="RHEA-COMP:11060"/>
        <dbReference type="Rhea" id="RHEA-COMP:11605"/>
        <dbReference type="ChEBI" id="CHEBI:15377"/>
        <dbReference type="ChEBI" id="CHEBI:30013"/>
        <dbReference type="ChEBI" id="CHEBI:43474"/>
        <dbReference type="ChEBI" id="CHEBI:61977"/>
        <dbReference type="EC" id="3.1.3.16"/>
    </reaction>
</comment>
<gene>
    <name evidence="10" type="ORF">TTAC_LOCUS2159</name>
</gene>
<evidence type="ECO:0000256" key="5">
    <source>
        <dbReference type="ARBA" id="ARBA00023211"/>
    </source>
</evidence>
<organism evidence="12">
    <name type="scientific">Hydatigena taeniaeformis</name>
    <name type="common">Feline tapeworm</name>
    <name type="synonym">Taenia taeniaeformis</name>
    <dbReference type="NCBI Taxonomy" id="6205"/>
    <lineage>
        <taxon>Eukaryota</taxon>
        <taxon>Metazoa</taxon>
        <taxon>Spiralia</taxon>
        <taxon>Lophotrochozoa</taxon>
        <taxon>Platyhelminthes</taxon>
        <taxon>Cestoda</taxon>
        <taxon>Eucestoda</taxon>
        <taxon>Cyclophyllidea</taxon>
        <taxon>Taeniidae</taxon>
        <taxon>Hydatigera</taxon>
    </lineage>
</organism>
<dbReference type="SMART" id="SM00156">
    <property type="entry name" value="PP2Ac"/>
    <property type="match status" value="1"/>
</dbReference>
<dbReference type="GO" id="GO:0046872">
    <property type="term" value="F:metal ion binding"/>
    <property type="evidence" value="ECO:0007669"/>
    <property type="project" value="UniProtKB-KW"/>
</dbReference>
<evidence type="ECO:0000256" key="6">
    <source>
        <dbReference type="ARBA" id="ARBA00047761"/>
    </source>
</evidence>
<keyword evidence="3 8" id="KW-0378">Hydrolase</keyword>
<dbReference type="InterPro" id="IPR050341">
    <property type="entry name" value="PP1_catalytic_subunit"/>
</dbReference>
<keyword evidence="5" id="KW-0464">Manganese</keyword>
<dbReference type="InterPro" id="IPR029052">
    <property type="entry name" value="Metallo-depent_PP-like"/>
</dbReference>
<dbReference type="GO" id="GO:0005634">
    <property type="term" value="C:nucleus"/>
    <property type="evidence" value="ECO:0007669"/>
    <property type="project" value="TreeGrafter"/>
</dbReference>
<dbReference type="InterPro" id="IPR031675">
    <property type="entry name" value="STPPase_N"/>
</dbReference>
<dbReference type="InterPro" id="IPR006186">
    <property type="entry name" value="Ser/Thr-sp_prot-phosphatase"/>
</dbReference>
<dbReference type="PANTHER" id="PTHR11668:SF300">
    <property type="entry name" value="SERINE_THREONINE-PROTEIN PHOSPHATASE"/>
    <property type="match status" value="1"/>
</dbReference>
<dbReference type="Pfam" id="PF00149">
    <property type="entry name" value="Metallophos"/>
    <property type="match status" value="1"/>
</dbReference>
<dbReference type="Proteomes" id="UP000274429">
    <property type="component" value="Unassembled WGS sequence"/>
</dbReference>
<evidence type="ECO:0000256" key="1">
    <source>
        <dbReference type="ARBA" id="ARBA00001936"/>
    </source>
</evidence>
<comment type="catalytic activity">
    <reaction evidence="6">
        <text>O-phospho-L-seryl-[protein] + H2O = L-seryl-[protein] + phosphate</text>
        <dbReference type="Rhea" id="RHEA:20629"/>
        <dbReference type="Rhea" id="RHEA-COMP:9863"/>
        <dbReference type="Rhea" id="RHEA-COMP:11604"/>
        <dbReference type="ChEBI" id="CHEBI:15377"/>
        <dbReference type="ChEBI" id="CHEBI:29999"/>
        <dbReference type="ChEBI" id="CHEBI:43474"/>
        <dbReference type="ChEBI" id="CHEBI:83421"/>
        <dbReference type="EC" id="3.1.3.16"/>
    </reaction>
</comment>
<dbReference type="EMBL" id="UYWX01000809">
    <property type="protein sequence ID" value="VDM19075.1"/>
    <property type="molecule type" value="Genomic_DNA"/>
</dbReference>
<accession>A0A0R3WN34</accession>
<comment type="similarity">
    <text evidence="8">Belongs to the PPP phosphatase family.</text>
</comment>
<evidence type="ECO:0000259" key="9">
    <source>
        <dbReference type="PROSITE" id="PS00125"/>
    </source>
</evidence>
<evidence type="ECO:0000256" key="8">
    <source>
        <dbReference type="RuleBase" id="RU004273"/>
    </source>
</evidence>
<evidence type="ECO:0000313" key="11">
    <source>
        <dbReference type="Proteomes" id="UP000274429"/>
    </source>
</evidence>